<evidence type="ECO:0000313" key="3">
    <source>
        <dbReference type="Proteomes" id="UP001501231"/>
    </source>
</evidence>
<dbReference type="InterPro" id="IPR039672">
    <property type="entry name" value="MFS_2"/>
</dbReference>
<dbReference type="PANTHER" id="PTHR11328:SF24">
    <property type="entry name" value="MAJOR FACILITATOR SUPERFAMILY (MFS) PROFILE DOMAIN-CONTAINING PROTEIN"/>
    <property type="match status" value="1"/>
</dbReference>
<accession>A0ABP5VVE5</accession>
<dbReference type="InterPro" id="IPR036259">
    <property type="entry name" value="MFS_trans_sf"/>
</dbReference>
<feature type="transmembrane region" description="Helical" evidence="1">
    <location>
        <begin position="143"/>
        <end position="166"/>
    </location>
</feature>
<evidence type="ECO:0000256" key="1">
    <source>
        <dbReference type="SAM" id="Phobius"/>
    </source>
</evidence>
<feature type="transmembrane region" description="Helical" evidence="1">
    <location>
        <begin position="104"/>
        <end position="122"/>
    </location>
</feature>
<feature type="transmembrane region" description="Helical" evidence="1">
    <location>
        <begin position="295"/>
        <end position="312"/>
    </location>
</feature>
<feature type="transmembrane region" description="Helical" evidence="1">
    <location>
        <begin position="229"/>
        <end position="249"/>
    </location>
</feature>
<dbReference type="Gene3D" id="1.20.1250.20">
    <property type="entry name" value="MFS general substrate transporter like domains"/>
    <property type="match status" value="1"/>
</dbReference>
<feature type="transmembrane region" description="Helical" evidence="1">
    <location>
        <begin position="318"/>
        <end position="337"/>
    </location>
</feature>
<dbReference type="SUPFAM" id="SSF103473">
    <property type="entry name" value="MFS general substrate transporter"/>
    <property type="match status" value="1"/>
</dbReference>
<feature type="transmembrane region" description="Helical" evidence="1">
    <location>
        <begin position="40"/>
        <end position="57"/>
    </location>
</feature>
<feature type="transmembrane region" description="Helical" evidence="1">
    <location>
        <begin position="12"/>
        <end position="34"/>
    </location>
</feature>
<dbReference type="PANTHER" id="PTHR11328">
    <property type="entry name" value="MAJOR FACILITATOR SUPERFAMILY DOMAIN-CONTAINING PROTEIN"/>
    <property type="match status" value="1"/>
</dbReference>
<dbReference type="Pfam" id="PF13347">
    <property type="entry name" value="MFS_2"/>
    <property type="match status" value="1"/>
</dbReference>
<evidence type="ECO:0000313" key="2">
    <source>
        <dbReference type="EMBL" id="GAA2412873.1"/>
    </source>
</evidence>
<feature type="transmembrane region" description="Helical" evidence="1">
    <location>
        <begin position="178"/>
        <end position="198"/>
    </location>
</feature>
<feature type="transmembrane region" description="Helical" evidence="1">
    <location>
        <begin position="261"/>
        <end position="283"/>
    </location>
</feature>
<feature type="transmembrane region" description="Helical" evidence="1">
    <location>
        <begin position="78"/>
        <end position="98"/>
    </location>
</feature>
<dbReference type="EMBL" id="BAAARW010000008">
    <property type="protein sequence ID" value="GAA2412873.1"/>
    <property type="molecule type" value="Genomic_DNA"/>
</dbReference>
<proteinExistence type="predicted"/>
<name>A0ABP5VVE5_9ACTN</name>
<dbReference type="Proteomes" id="UP001501231">
    <property type="component" value="Unassembled WGS sequence"/>
</dbReference>
<gene>
    <name evidence="2" type="ORF">GCM10010191_23070</name>
</gene>
<keyword evidence="1" id="KW-0812">Transmembrane</keyword>
<organism evidence="2 3">
    <name type="scientific">Actinomadura vinacea</name>
    <dbReference type="NCBI Taxonomy" id="115336"/>
    <lineage>
        <taxon>Bacteria</taxon>
        <taxon>Bacillati</taxon>
        <taxon>Actinomycetota</taxon>
        <taxon>Actinomycetes</taxon>
        <taxon>Streptosporangiales</taxon>
        <taxon>Thermomonosporaceae</taxon>
        <taxon>Actinomadura</taxon>
    </lineage>
</organism>
<dbReference type="RefSeq" id="WP_344588738.1">
    <property type="nucleotide sequence ID" value="NZ_BAAARW010000008.1"/>
</dbReference>
<feature type="transmembrane region" description="Helical" evidence="1">
    <location>
        <begin position="358"/>
        <end position="384"/>
    </location>
</feature>
<dbReference type="CDD" id="cd17332">
    <property type="entry name" value="MFS_MelB_like"/>
    <property type="match status" value="1"/>
</dbReference>
<feature type="transmembrane region" description="Helical" evidence="1">
    <location>
        <begin position="404"/>
        <end position="428"/>
    </location>
</feature>
<keyword evidence="3" id="KW-1185">Reference proteome</keyword>
<comment type="caution">
    <text evidence="2">The sequence shown here is derived from an EMBL/GenBank/DDBJ whole genome shotgun (WGS) entry which is preliminary data.</text>
</comment>
<protein>
    <submittedName>
        <fullName evidence="2">MFS transporter</fullName>
    </submittedName>
</protein>
<keyword evidence="1" id="KW-0472">Membrane</keyword>
<keyword evidence="1" id="KW-1133">Transmembrane helix</keyword>
<reference evidence="3" key="1">
    <citation type="journal article" date="2019" name="Int. J. Syst. Evol. Microbiol.">
        <title>The Global Catalogue of Microorganisms (GCM) 10K type strain sequencing project: providing services to taxonomists for standard genome sequencing and annotation.</title>
        <authorList>
            <consortium name="The Broad Institute Genomics Platform"/>
            <consortium name="The Broad Institute Genome Sequencing Center for Infectious Disease"/>
            <person name="Wu L."/>
            <person name="Ma J."/>
        </authorList>
    </citation>
    <scope>NUCLEOTIDE SEQUENCE [LARGE SCALE GENOMIC DNA]</scope>
    <source>
        <strain evidence="3">JCM 3325</strain>
    </source>
</reference>
<sequence>MPSAPLPRSLRIGYGLGSFCAGTFSTVPGLLLLYYMTNSLGVPAGLAGLAVFLPKAWDLVVNPYVGRWSDRTVSRRPWLLGGAVVLPPAFAMTFAGSPVSGAPAALYIGVWFLLAATAFALFEVPYKAMPAEMTDDYHEQSALLTWRMGFLGVAILLAGGLAPALVNIEGGEPTVAGYRLMGLVIAVVLLVAMVATFFGTAKAPRIERAETEHVGLRAQLAAARGNRPFMLLLALSAAQMLAIGVMLAGSPYFASYILEDTAAITTLFLALIGPMVVMMPVWVRVSRKFDKRGGMLVASLLFMVGGVALSFTRTFGEAYAHGCVMLMGVGFAGLQLLQFSMLADTLIYDELRSGKRRAGVFTGLWTATETVMMAFGALLLGWILDAAGFVSSEPDEPVSQPASAIDAIVVGGALAPALLVSIAIACTLKYDLSAETLNALRRARDVVTA</sequence>